<dbReference type="GO" id="GO:0004519">
    <property type="term" value="F:endonuclease activity"/>
    <property type="evidence" value="ECO:0007669"/>
    <property type="project" value="UniProtKB-KW"/>
</dbReference>
<dbReference type="RefSeq" id="WP_183251373.1">
    <property type="nucleotide sequence ID" value="NZ_JACHEP010000002.1"/>
</dbReference>
<dbReference type="InterPro" id="IPR031552">
    <property type="entry name" value="ParE-like_toxin"/>
</dbReference>
<keyword evidence="2" id="KW-0255">Endonuclease</keyword>
<dbReference type="InterPro" id="IPR035093">
    <property type="entry name" value="RelE/ParE_toxin_dom_sf"/>
</dbReference>
<proteinExistence type="predicted"/>
<evidence type="ECO:0000256" key="1">
    <source>
        <dbReference type="SAM" id="Coils"/>
    </source>
</evidence>
<evidence type="ECO:0000313" key="3">
    <source>
        <dbReference type="Proteomes" id="UP000520011"/>
    </source>
</evidence>
<accession>A0A7W8MVA8</accession>
<keyword evidence="1" id="KW-0175">Coiled coil</keyword>
<comment type="caution">
    <text evidence="2">The sequence shown here is derived from an EMBL/GenBank/DDBJ whole genome shotgun (WGS) entry which is preliminary data.</text>
</comment>
<sequence length="114" mass="13214">MMKNNRLQLLPKAEKAIKKLTKKDQALKQRFKEALREILSNPSEAGEAKTGDLAGIYGYDIHYQGIYYEIAYFIDFDEDGNVVVVVLAGTRENFYHQLKRYMKTNNVKPPKQRS</sequence>
<dbReference type="EMBL" id="JACHEP010000002">
    <property type="protein sequence ID" value="MBB5323520.1"/>
    <property type="molecule type" value="Genomic_DNA"/>
</dbReference>
<dbReference type="SUPFAM" id="SSF143011">
    <property type="entry name" value="RelE-like"/>
    <property type="match status" value="1"/>
</dbReference>
<feature type="coiled-coil region" evidence="1">
    <location>
        <begin position="10"/>
        <end position="37"/>
    </location>
</feature>
<dbReference type="Gene3D" id="3.30.2310.20">
    <property type="entry name" value="RelE-like"/>
    <property type="match status" value="1"/>
</dbReference>
<dbReference type="Proteomes" id="UP000520011">
    <property type="component" value="Unassembled WGS sequence"/>
</dbReference>
<protein>
    <submittedName>
        <fullName evidence="2">mRNA-degrading endonuclease RelE of RelBE toxin-antitoxin system</fullName>
    </submittedName>
</protein>
<name>A0A7W8MVA8_9BACL</name>
<dbReference type="Pfam" id="PF15781">
    <property type="entry name" value="ParE-like_toxin"/>
    <property type="match status" value="1"/>
</dbReference>
<keyword evidence="2" id="KW-0378">Hydrolase</keyword>
<keyword evidence="3" id="KW-1185">Reference proteome</keyword>
<keyword evidence="2" id="KW-0540">Nuclease</keyword>
<reference evidence="2 3" key="1">
    <citation type="submission" date="2020-08" db="EMBL/GenBank/DDBJ databases">
        <title>Genomic Encyclopedia of Type Strains, Phase IV (KMG-IV): sequencing the most valuable type-strain genomes for metagenomic binning, comparative biology and taxonomic classification.</title>
        <authorList>
            <person name="Goeker M."/>
        </authorList>
    </citation>
    <scope>NUCLEOTIDE SEQUENCE [LARGE SCALE GENOMIC DNA]</scope>
    <source>
        <strain evidence="2 3">DSM 16325</strain>
    </source>
</reference>
<gene>
    <name evidence="2" type="ORF">HNQ34_000612</name>
</gene>
<organism evidence="2 3">
    <name type="scientific">Anoxybacteroides tepidamans</name>
    <dbReference type="NCBI Taxonomy" id="265948"/>
    <lineage>
        <taxon>Bacteria</taxon>
        <taxon>Bacillati</taxon>
        <taxon>Bacillota</taxon>
        <taxon>Bacilli</taxon>
        <taxon>Bacillales</taxon>
        <taxon>Anoxybacillaceae</taxon>
        <taxon>Anoxybacteroides</taxon>
    </lineage>
</organism>
<dbReference type="AlphaFoldDB" id="A0A7W8MVA8"/>
<evidence type="ECO:0000313" key="2">
    <source>
        <dbReference type="EMBL" id="MBB5323520.1"/>
    </source>
</evidence>